<keyword evidence="5 9" id="KW-0418">Kinase</keyword>
<gene>
    <name evidence="9 13" type="primary">glpK</name>
    <name evidence="13" type="ORF">NT6N_07560</name>
</gene>
<evidence type="ECO:0000256" key="9">
    <source>
        <dbReference type="HAMAP-Rule" id="MF_00186"/>
    </source>
</evidence>
<dbReference type="PROSITE" id="PS00445">
    <property type="entry name" value="FGGY_KINASES_2"/>
    <property type="match status" value="1"/>
</dbReference>
<comment type="catalytic activity">
    <reaction evidence="8 9">
        <text>glycerol + ATP = sn-glycerol 3-phosphate + ADP + H(+)</text>
        <dbReference type="Rhea" id="RHEA:21644"/>
        <dbReference type="ChEBI" id="CHEBI:15378"/>
        <dbReference type="ChEBI" id="CHEBI:17754"/>
        <dbReference type="ChEBI" id="CHEBI:30616"/>
        <dbReference type="ChEBI" id="CHEBI:57597"/>
        <dbReference type="ChEBI" id="CHEBI:456216"/>
        <dbReference type="EC" id="2.7.1.30"/>
    </reaction>
</comment>
<evidence type="ECO:0000256" key="3">
    <source>
        <dbReference type="ARBA" id="ARBA00022679"/>
    </source>
</evidence>
<feature type="binding site" evidence="9">
    <location>
        <position position="300"/>
    </location>
    <ligand>
        <name>ADP</name>
        <dbReference type="ChEBI" id="CHEBI:456216"/>
    </ligand>
</feature>
<protein>
    <recommendedName>
        <fullName evidence="9">Glycerol kinase</fullName>
        <ecNumber evidence="9">2.7.1.30</ecNumber>
    </recommendedName>
    <alternativeName>
        <fullName evidence="9">ATP:glycerol 3-phosphotransferase</fullName>
    </alternativeName>
    <alternativeName>
        <fullName evidence="9">Glycerokinase</fullName>
        <shortName evidence="9">GK</shortName>
    </alternativeName>
</protein>
<reference evidence="13" key="1">
    <citation type="submission" date="2024-07" db="EMBL/GenBank/DDBJ databases">
        <title>Complete genome sequence of Verrucomicrobiaceae bacterium NT6N.</title>
        <authorList>
            <person name="Huang C."/>
            <person name="Takami H."/>
            <person name="Hamasaki K."/>
        </authorList>
    </citation>
    <scope>NUCLEOTIDE SEQUENCE</scope>
    <source>
        <strain evidence="13">NT6N</strain>
    </source>
</reference>
<evidence type="ECO:0000256" key="2">
    <source>
        <dbReference type="ARBA" id="ARBA00009156"/>
    </source>
</evidence>
<evidence type="ECO:0000259" key="12">
    <source>
        <dbReference type="Pfam" id="PF02782"/>
    </source>
</evidence>
<dbReference type="FunFam" id="3.30.420.40:FF:000008">
    <property type="entry name" value="Glycerol kinase"/>
    <property type="match status" value="1"/>
</dbReference>
<dbReference type="SUPFAM" id="SSF53067">
    <property type="entry name" value="Actin-like ATPase domain"/>
    <property type="match status" value="2"/>
</dbReference>
<dbReference type="HAMAP" id="MF_00186">
    <property type="entry name" value="Glycerol_kin"/>
    <property type="match status" value="1"/>
</dbReference>
<evidence type="ECO:0000256" key="10">
    <source>
        <dbReference type="RuleBase" id="RU003733"/>
    </source>
</evidence>
<dbReference type="GO" id="GO:0005524">
    <property type="term" value="F:ATP binding"/>
    <property type="evidence" value="ECO:0007669"/>
    <property type="project" value="UniProtKB-UniRule"/>
</dbReference>
<feature type="binding site" evidence="9">
    <location>
        <position position="82"/>
    </location>
    <ligand>
        <name>sn-glycerol 3-phosphate</name>
        <dbReference type="ChEBI" id="CHEBI:57597"/>
    </ligand>
</feature>
<feature type="binding site" evidence="9">
    <location>
        <position position="304"/>
    </location>
    <ligand>
        <name>ATP</name>
        <dbReference type="ChEBI" id="CHEBI:30616"/>
    </ligand>
</feature>
<evidence type="ECO:0000256" key="8">
    <source>
        <dbReference type="ARBA" id="ARBA00052101"/>
    </source>
</evidence>
<dbReference type="KEGG" id="osu:NT6N_07560"/>
<keyword evidence="6 9" id="KW-0319">Glycerol metabolism</keyword>
<feature type="binding site" evidence="9">
    <location>
        <position position="236"/>
    </location>
    <ligand>
        <name>glycerol</name>
        <dbReference type="ChEBI" id="CHEBI:17754"/>
    </ligand>
</feature>
<dbReference type="AlphaFoldDB" id="A0AAT9FIC7"/>
<keyword evidence="7 9" id="KW-0067">ATP-binding</keyword>
<name>A0AAT9FIC7_9BACT</name>
<evidence type="ECO:0000313" key="13">
    <source>
        <dbReference type="EMBL" id="BDS05716.1"/>
    </source>
</evidence>
<dbReference type="GO" id="GO:0004370">
    <property type="term" value="F:glycerol kinase activity"/>
    <property type="evidence" value="ECO:0007669"/>
    <property type="project" value="UniProtKB-UniRule"/>
</dbReference>
<dbReference type="CDD" id="cd07786">
    <property type="entry name" value="FGGY_EcGK_like"/>
    <property type="match status" value="1"/>
</dbReference>
<dbReference type="GO" id="GO:0005829">
    <property type="term" value="C:cytosol"/>
    <property type="evidence" value="ECO:0007669"/>
    <property type="project" value="TreeGrafter"/>
</dbReference>
<feature type="binding site" evidence="9">
    <location>
        <position position="300"/>
    </location>
    <ligand>
        <name>ATP</name>
        <dbReference type="ChEBI" id="CHEBI:30616"/>
    </ligand>
</feature>
<feature type="binding site" evidence="9">
    <location>
        <position position="16"/>
    </location>
    <ligand>
        <name>ADP</name>
        <dbReference type="ChEBI" id="CHEBI:456216"/>
    </ligand>
</feature>
<dbReference type="InterPro" id="IPR043129">
    <property type="entry name" value="ATPase_NBD"/>
</dbReference>
<dbReference type="GO" id="GO:0006072">
    <property type="term" value="P:glycerol-3-phosphate metabolic process"/>
    <property type="evidence" value="ECO:0007669"/>
    <property type="project" value="InterPro"/>
</dbReference>
<feature type="binding site" evidence="9">
    <location>
        <position position="257"/>
    </location>
    <ligand>
        <name>ATP</name>
        <dbReference type="ChEBI" id="CHEBI:30616"/>
    </ligand>
</feature>
<comment type="function">
    <text evidence="9">Key enzyme in the regulation of glycerol uptake and metabolism. Catalyzes the phosphorylation of glycerol to yield sn-glycerol 3-phosphate.</text>
</comment>
<dbReference type="NCBIfam" id="TIGR01311">
    <property type="entry name" value="glycerol_kin"/>
    <property type="match status" value="1"/>
</dbReference>
<dbReference type="Gene3D" id="3.30.420.40">
    <property type="match status" value="2"/>
</dbReference>
<evidence type="ECO:0000259" key="11">
    <source>
        <dbReference type="Pfam" id="PF00370"/>
    </source>
</evidence>
<dbReference type="Pfam" id="PF00370">
    <property type="entry name" value="FGGY_N"/>
    <property type="match status" value="1"/>
</dbReference>
<dbReference type="PANTHER" id="PTHR10196">
    <property type="entry name" value="SUGAR KINASE"/>
    <property type="match status" value="1"/>
</dbReference>
<feature type="binding site" evidence="9">
    <location>
        <position position="12"/>
    </location>
    <ligand>
        <name>ADP</name>
        <dbReference type="ChEBI" id="CHEBI:456216"/>
    </ligand>
</feature>
<dbReference type="InterPro" id="IPR000577">
    <property type="entry name" value="Carb_kinase_FGGY"/>
</dbReference>
<keyword evidence="4 9" id="KW-0547">Nucleotide-binding</keyword>
<feature type="binding site" evidence="9">
    <location>
        <position position="132"/>
    </location>
    <ligand>
        <name>glycerol</name>
        <dbReference type="ChEBI" id="CHEBI:17754"/>
    </ligand>
</feature>
<evidence type="ECO:0000256" key="1">
    <source>
        <dbReference type="ARBA" id="ARBA00005190"/>
    </source>
</evidence>
<dbReference type="Pfam" id="PF02782">
    <property type="entry name" value="FGGY_C"/>
    <property type="match status" value="1"/>
</dbReference>
<feature type="binding site" evidence="9">
    <location>
        <position position="235"/>
    </location>
    <ligand>
        <name>sn-glycerol 3-phosphate</name>
        <dbReference type="ChEBI" id="CHEBI:57597"/>
    </ligand>
</feature>
<comment type="activity regulation">
    <text evidence="9">Inhibited by fructose 1,6-bisphosphate (FBP).</text>
</comment>
<comment type="pathway">
    <text evidence="1 9">Polyol metabolism; glycerol degradation via glycerol kinase pathway; sn-glycerol 3-phosphate from glycerol: step 1/1.</text>
</comment>
<feature type="binding site" evidence="9">
    <location>
        <position position="13"/>
    </location>
    <ligand>
        <name>ATP</name>
        <dbReference type="ChEBI" id="CHEBI:30616"/>
    </ligand>
</feature>
<feature type="binding site" evidence="9">
    <location>
        <position position="83"/>
    </location>
    <ligand>
        <name>sn-glycerol 3-phosphate</name>
        <dbReference type="ChEBI" id="CHEBI:57597"/>
    </ligand>
</feature>
<feature type="domain" description="Carbohydrate kinase FGGY C-terminal" evidence="12">
    <location>
        <begin position="252"/>
        <end position="439"/>
    </location>
</feature>
<feature type="binding site" evidence="9">
    <location>
        <position position="257"/>
    </location>
    <ligand>
        <name>ADP</name>
        <dbReference type="ChEBI" id="CHEBI:456216"/>
    </ligand>
</feature>
<proteinExistence type="inferred from homology"/>
<dbReference type="InterPro" id="IPR005999">
    <property type="entry name" value="Glycerol_kin"/>
</dbReference>
<evidence type="ECO:0000256" key="5">
    <source>
        <dbReference type="ARBA" id="ARBA00022777"/>
    </source>
</evidence>
<feature type="binding site" evidence="9">
    <location>
        <position position="83"/>
    </location>
    <ligand>
        <name>glycerol</name>
        <dbReference type="ChEBI" id="CHEBI:17754"/>
    </ligand>
</feature>
<dbReference type="InterPro" id="IPR018483">
    <property type="entry name" value="Carb_kinase_FGGY_CS"/>
</dbReference>
<feature type="binding site" evidence="9">
    <location>
        <position position="235"/>
    </location>
    <ligand>
        <name>glycerol</name>
        <dbReference type="ChEBI" id="CHEBI:17754"/>
    </ligand>
</feature>
<accession>A0AAT9FIC7</accession>
<feature type="binding site" evidence="9">
    <location>
        <position position="401"/>
    </location>
    <ligand>
        <name>ATP</name>
        <dbReference type="ChEBI" id="CHEBI:30616"/>
    </ligand>
</feature>
<feature type="binding site" evidence="9">
    <location>
        <position position="401"/>
    </location>
    <ligand>
        <name>ADP</name>
        <dbReference type="ChEBI" id="CHEBI:456216"/>
    </ligand>
</feature>
<feature type="binding site" evidence="9">
    <location>
        <position position="12"/>
    </location>
    <ligand>
        <name>ATP</name>
        <dbReference type="ChEBI" id="CHEBI:30616"/>
    </ligand>
</feature>
<evidence type="ECO:0000256" key="7">
    <source>
        <dbReference type="ARBA" id="ARBA00022840"/>
    </source>
</evidence>
<dbReference type="PIRSF" id="PIRSF000538">
    <property type="entry name" value="GlpK"/>
    <property type="match status" value="1"/>
</dbReference>
<dbReference type="EMBL" id="AP026866">
    <property type="protein sequence ID" value="BDS05716.1"/>
    <property type="molecule type" value="Genomic_DNA"/>
</dbReference>
<organism evidence="13">
    <name type="scientific">Oceaniferula spumae</name>
    <dbReference type="NCBI Taxonomy" id="2979115"/>
    <lineage>
        <taxon>Bacteria</taxon>
        <taxon>Pseudomonadati</taxon>
        <taxon>Verrucomicrobiota</taxon>
        <taxon>Verrucomicrobiia</taxon>
        <taxon>Verrucomicrobiales</taxon>
        <taxon>Verrucomicrobiaceae</taxon>
        <taxon>Oceaniferula</taxon>
    </lineage>
</organism>
<evidence type="ECO:0000256" key="4">
    <source>
        <dbReference type="ARBA" id="ARBA00022741"/>
    </source>
</evidence>
<comment type="caution">
    <text evidence="9">Lacks conserved residue(s) required for the propagation of feature annotation.</text>
</comment>
<feature type="binding site" evidence="9">
    <location>
        <position position="82"/>
    </location>
    <ligand>
        <name>glycerol</name>
        <dbReference type="ChEBI" id="CHEBI:17754"/>
    </ligand>
</feature>
<feature type="binding site" evidence="9">
    <location>
        <position position="132"/>
    </location>
    <ligand>
        <name>sn-glycerol 3-phosphate</name>
        <dbReference type="ChEBI" id="CHEBI:57597"/>
    </ligand>
</feature>
<comment type="similarity">
    <text evidence="2 9 10">Belongs to the FGGY kinase family.</text>
</comment>
<sequence>MAKFIMALDQGTTSSRSILFDHNGEIVAVSQQEFTQYFPKSGWVEHDAEEIWQSQLKTMEAVMKKAGAEVSDLAGIGITNQRETVVVWERSTGKPICNAIVWQDRRTADVCQQMKSEEAVVSAKTGLRIDPYFSATKVAWILDHVDGARNRAEQGELCFGTIDSWLVWNLTDGEKHVTDASNASRTLLFNIHEGDWDDDLLALFNVPKSMLPEVVDSSGEIGRWQDVAIAGVAGDQQAALFGQACYEPGRAKNTYGTGCFMLTHTGDQVVDSENDLLSTVAWRIRGKLEYALEGGVFIAGALFQWLRDGLGLVNKVQEIDQLASECTHSDGVVLVPAFAGLGAPHWDPNARGVLVGISRGTEKKHICRAAIDAVCFQSLELLECMEKDTGLDISELRVDGGAVVSDVLMQSQADIIQRDIVRPEIIETTAFGAAALAGLGVGFWESRDELAHTWREEKRYSPQIDAGELIEKRKLWDKAVERSKAWA</sequence>
<evidence type="ECO:0000256" key="6">
    <source>
        <dbReference type="ARBA" id="ARBA00022798"/>
    </source>
</evidence>
<dbReference type="EC" id="2.7.1.30" evidence="9"/>
<keyword evidence="3 9" id="KW-0808">Transferase</keyword>
<dbReference type="NCBIfam" id="NF000756">
    <property type="entry name" value="PRK00047.1"/>
    <property type="match status" value="1"/>
</dbReference>
<feature type="binding site" evidence="9">
    <location>
        <position position="12"/>
    </location>
    <ligand>
        <name>sn-glycerol 3-phosphate</name>
        <dbReference type="ChEBI" id="CHEBI:57597"/>
    </ligand>
</feature>
<feature type="binding site" evidence="9">
    <location>
        <position position="14"/>
    </location>
    <ligand>
        <name>ATP</name>
        <dbReference type="ChEBI" id="CHEBI:30616"/>
    </ligand>
</feature>
<dbReference type="InterPro" id="IPR018485">
    <property type="entry name" value="FGGY_C"/>
</dbReference>
<dbReference type="FunFam" id="3.30.420.40:FF:000007">
    <property type="entry name" value="Glycerol kinase"/>
    <property type="match status" value="1"/>
</dbReference>
<feature type="domain" description="Carbohydrate kinase FGGY N-terminal" evidence="11">
    <location>
        <begin position="5"/>
        <end position="242"/>
    </location>
</feature>
<dbReference type="PROSITE" id="PS00933">
    <property type="entry name" value="FGGY_KINASES_1"/>
    <property type="match status" value="1"/>
</dbReference>
<dbReference type="GO" id="GO:0019563">
    <property type="term" value="P:glycerol catabolic process"/>
    <property type="evidence" value="ECO:0007669"/>
    <property type="project" value="UniProtKB-UniRule"/>
</dbReference>
<dbReference type="PANTHER" id="PTHR10196:SF69">
    <property type="entry name" value="GLYCEROL KINASE"/>
    <property type="match status" value="1"/>
</dbReference>
<dbReference type="InterPro" id="IPR018484">
    <property type="entry name" value="FGGY_N"/>
</dbReference>